<keyword evidence="4" id="KW-0547">Nucleotide-binding</keyword>
<dbReference type="InterPro" id="IPR011009">
    <property type="entry name" value="Kinase-like_dom_sf"/>
</dbReference>
<proteinExistence type="inferred from homology"/>
<dbReference type="InterPro" id="IPR008271">
    <property type="entry name" value="Ser/Thr_kinase_AS"/>
</dbReference>
<dbReference type="EC" id="2.7.11.1" evidence="1"/>
<evidence type="ECO:0000256" key="5">
    <source>
        <dbReference type="ARBA" id="ARBA00022777"/>
    </source>
</evidence>
<dbReference type="PANTHER" id="PTHR11042">
    <property type="entry name" value="EUKARYOTIC TRANSLATION INITIATION FACTOR 2-ALPHA KINASE EIF2-ALPHA KINASE -RELATED"/>
    <property type="match status" value="1"/>
</dbReference>
<feature type="domain" description="Protein kinase" evidence="12">
    <location>
        <begin position="238"/>
        <end position="760"/>
    </location>
</feature>
<evidence type="ECO:0000313" key="13">
    <source>
        <dbReference type="EMBL" id="KAL3808748.1"/>
    </source>
</evidence>
<dbReference type="InterPro" id="IPR050339">
    <property type="entry name" value="CC_SR_Kinase"/>
</dbReference>
<evidence type="ECO:0000256" key="11">
    <source>
        <dbReference type="SAM" id="MobiDB-lite"/>
    </source>
</evidence>
<feature type="compositionally biased region" description="Pro residues" evidence="11">
    <location>
        <begin position="89"/>
        <end position="99"/>
    </location>
</feature>
<dbReference type="GO" id="GO:0017148">
    <property type="term" value="P:negative regulation of translation"/>
    <property type="evidence" value="ECO:0007669"/>
    <property type="project" value="UniProtKB-KW"/>
</dbReference>
<dbReference type="SMART" id="SM00220">
    <property type="entry name" value="S_TKc"/>
    <property type="match status" value="1"/>
</dbReference>
<gene>
    <name evidence="13" type="ORF">ACHAXA_010941</name>
</gene>
<comment type="caution">
    <text evidence="13">The sequence shown here is derived from an EMBL/GenBank/DDBJ whole genome shotgun (WGS) entry which is preliminary data.</text>
</comment>
<feature type="compositionally biased region" description="Low complexity" evidence="11">
    <location>
        <begin position="319"/>
        <end position="328"/>
    </location>
</feature>
<evidence type="ECO:0000256" key="1">
    <source>
        <dbReference type="ARBA" id="ARBA00012513"/>
    </source>
</evidence>
<evidence type="ECO:0000256" key="3">
    <source>
        <dbReference type="ARBA" id="ARBA00022679"/>
    </source>
</evidence>
<evidence type="ECO:0000256" key="10">
    <source>
        <dbReference type="ARBA" id="ARBA00048977"/>
    </source>
</evidence>
<keyword evidence="14" id="KW-1185">Reference proteome</keyword>
<organism evidence="13 14">
    <name type="scientific">Cyclostephanos tholiformis</name>
    <dbReference type="NCBI Taxonomy" id="382380"/>
    <lineage>
        <taxon>Eukaryota</taxon>
        <taxon>Sar</taxon>
        <taxon>Stramenopiles</taxon>
        <taxon>Ochrophyta</taxon>
        <taxon>Bacillariophyta</taxon>
        <taxon>Coscinodiscophyceae</taxon>
        <taxon>Thalassiosirophycidae</taxon>
        <taxon>Stephanodiscales</taxon>
        <taxon>Stephanodiscaceae</taxon>
        <taxon>Cyclostephanos</taxon>
    </lineage>
</organism>
<dbReference type="SUPFAM" id="SSF56112">
    <property type="entry name" value="Protein kinase-like (PK-like)"/>
    <property type="match status" value="1"/>
</dbReference>
<protein>
    <recommendedName>
        <fullName evidence="1">non-specific serine/threonine protein kinase</fullName>
        <ecNumber evidence="1">2.7.11.1</ecNumber>
    </recommendedName>
</protein>
<feature type="region of interest" description="Disordered" evidence="11">
    <location>
        <begin position="432"/>
        <end position="497"/>
    </location>
</feature>
<dbReference type="PANTHER" id="PTHR11042:SF160">
    <property type="entry name" value="EUKARYOTIC TRANSLATION INITIATION FACTOR 2-ALPHA KINASE 1"/>
    <property type="match status" value="1"/>
</dbReference>
<keyword evidence="5" id="KW-0418">Kinase</keyword>
<keyword evidence="2" id="KW-0723">Serine/threonine-protein kinase</keyword>
<feature type="region of interest" description="Disordered" evidence="11">
    <location>
        <begin position="317"/>
        <end position="342"/>
    </location>
</feature>
<evidence type="ECO:0000256" key="9">
    <source>
        <dbReference type="ARBA" id="ARBA00048659"/>
    </source>
</evidence>
<comment type="catalytic activity">
    <reaction evidence="10">
        <text>L-seryl-[protein] + ATP = O-phospho-L-seryl-[protein] + ADP + H(+)</text>
        <dbReference type="Rhea" id="RHEA:17989"/>
        <dbReference type="Rhea" id="RHEA-COMP:9863"/>
        <dbReference type="Rhea" id="RHEA-COMP:11604"/>
        <dbReference type="ChEBI" id="CHEBI:15378"/>
        <dbReference type="ChEBI" id="CHEBI:29999"/>
        <dbReference type="ChEBI" id="CHEBI:30616"/>
        <dbReference type="ChEBI" id="CHEBI:83421"/>
        <dbReference type="ChEBI" id="CHEBI:456216"/>
        <dbReference type="EC" id="2.7.11.1"/>
    </reaction>
    <physiologicalReaction direction="left-to-right" evidence="10">
        <dbReference type="Rhea" id="RHEA:17990"/>
    </physiologicalReaction>
</comment>
<evidence type="ECO:0000313" key="14">
    <source>
        <dbReference type="Proteomes" id="UP001530377"/>
    </source>
</evidence>
<dbReference type="InterPro" id="IPR000719">
    <property type="entry name" value="Prot_kinase_dom"/>
</dbReference>
<dbReference type="GO" id="GO:0006950">
    <property type="term" value="P:response to stress"/>
    <property type="evidence" value="ECO:0007669"/>
    <property type="project" value="UniProtKB-ARBA"/>
</dbReference>
<dbReference type="Pfam" id="PF00069">
    <property type="entry name" value="Pkinase"/>
    <property type="match status" value="2"/>
</dbReference>
<evidence type="ECO:0000256" key="8">
    <source>
        <dbReference type="ARBA" id="ARBA00037982"/>
    </source>
</evidence>
<evidence type="ECO:0000259" key="12">
    <source>
        <dbReference type="PROSITE" id="PS50011"/>
    </source>
</evidence>
<evidence type="ECO:0000256" key="6">
    <source>
        <dbReference type="ARBA" id="ARBA00022840"/>
    </source>
</evidence>
<dbReference type="PROSITE" id="PS00108">
    <property type="entry name" value="PROTEIN_KINASE_ST"/>
    <property type="match status" value="1"/>
</dbReference>
<evidence type="ECO:0000256" key="4">
    <source>
        <dbReference type="ARBA" id="ARBA00022741"/>
    </source>
</evidence>
<dbReference type="GO" id="GO:0004674">
    <property type="term" value="F:protein serine/threonine kinase activity"/>
    <property type="evidence" value="ECO:0007669"/>
    <property type="project" value="UniProtKB-KW"/>
</dbReference>
<evidence type="ECO:0000256" key="2">
    <source>
        <dbReference type="ARBA" id="ARBA00022527"/>
    </source>
</evidence>
<reference evidence="13 14" key="1">
    <citation type="submission" date="2024-10" db="EMBL/GenBank/DDBJ databases">
        <title>Updated reference genomes for cyclostephanoid diatoms.</title>
        <authorList>
            <person name="Roberts W.R."/>
            <person name="Alverson A.J."/>
        </authorList>
    </citation>
    <scope>NUCLEOTIDE SEQUENCE [LARGE SCALE GENOMIC DNA]</scope>
    <source>
        <strain evidence="13 14">AJA228-03</strain>
    </source>
</reference>
<evidence type="ECO:0000256" key="7">
    <source>
        <dbReference type="ARBA" id="ARBA00023193"/>
    </source>
</evidence>
<dbReference type="EMBL" id="JALLPB020000473">
    <property type="protein sequence ID" value="KAL3808748.1"/>
    <property type="molecule type" value="Genomic_DNA"/>
</dbReference>
<name>A0ABD3R7H9_9STRA</name>
<comment type="catalytic activity">
    <reaction evidence="9">
        <text>L-threonyl-[protein] + ATP = O-phospho-L-threonyl-[protein] + ADP + H(+)</text>
        <dbReference type="Rhea" id="RHEA:46608"/>
        <dbReference type="Rhea" id="RHEA-COMP:11060"/>
        <dbReference type="Rhea" id="RHEA-COMP:11605"/>
        <dbReference type="ChEBI" id="CHEBI:15378"/>
        <dbReference type="ChEBI" id="CHEBI:30013"/>
        <dbReference type="ChEBI" id="CHEBI:30616"/>
        <dbReference type="ChEBI" id="CHEBI:61977"/>
        <dbReference type="ChEBI" id="CHEBI:456216"/>
        <dbReference type="EC" id="2.7.11.1"/>
    </reaction>
    <physiologicalReaction direction="left-to-right" evidence="9">
        <dbReference type="Rhea" id="RHEA:46609"/>
    </physiologicalReaction>
</comment>
<dbReference type="Gene3D" id="1.10.510.10">
    <property type="entry name" value="Transferase(Phosphotransferase) domain 1"/>
    <property type="match status" value="1"/>
</dbReference>
<dbReference type="PROSITE" id="PS50011">
    <property type="entry name" value="PROTEIN_KINASE_DOM"/>
    <property type="match status" value="1"/>
</dbReference>
<dbReference type="AlphaFoldDB" id="A0ABD3R7H9"/>
<accession>A0ABD3R7H9</accession>
<sequence>MGWMTGGGVDAHYHECGDDHDDDDNYHRACGVRGGRMKGRLRRGGVDSPPPSSTRAGWGGEDGTSMIVVPYVEQRRGGSIPSSGMGRVHPPPRPPPPPTESSSWSSWEGARRSNLGVSSRPIENDGVARRRRSRREREASAIREHLERHESLDDNGTSSSSYSSAYGHRQELPPAPDAATSSSSSSPPPPPTPSYRDDAQRIPGDLVTRLPSTSTSASSSSWSVERHPLSLSRYMREFHQISLLATGSFGSVYRAMHKLEMKHYAVKRVTFTTCGYYAKSLSLVMREVRILAKLDHPNCVRYYTSWLEPSWMTGDNDNDGNGSNNNNIDNDDGGGGSGRAAPIEDFHVVERDRGYYKRGEYAAHRHRAAVVVDDEGGGGPRLLADVERAIDGLHDADEIDMSVERRLEAILYGGGLDDEDDGFDWTDASRRDATTDDGDDMYDHRHLPSHRTKGTRQFAHSRGCDMGGDGSDSEASEWTRDFVDDGNGSNSERDSYHNSRANLERGSLQLASVADDNDRPCRWNGRLPHPPSASVTYKYQISLYIQMQLCNPRTLADYISHRNGSCVDFDEGVRRQRARLAIEIFGQIVSGLSHVHAKGIIHRDLKPANIFTGDDGTFMIGDFGLSKMILDTNDHRIPDFDPHSNAIILPGRYDNGGEHTVGVGTASYASPEQTTSKVYGPAADVYSLGLILLELFSNFTSEHERAKAFHDCRHGRELAPWIKRDHPETSALILACTQTDWTRRPSAGDIQASGLFHDKIRNGVVENYWAELMTLRMETARKDRLIQSQAKQIKEKDDMIEDLRRRLAYASMYKTKSPDDPANFPDSGSDGSSDDDY</sequence>
<keyword evidence="7" id="KW-0652">Protein synthesis inhibitor</keyword>
<keyword evidence="3" id="KW-0808">Transferase</keyword>
<keyword evidence="6" id="KW-0067">ATP-binding</keyword>
<dbReference type="Proteomes" id="UP001530377">
    <property type="component" value="Unassembled WGS sequence"/>
</dbReference>
<dbReference type="Gene3D" id="3.30.200.20">
    <property type="entry name" value="Phosphorylase Kinase, domain 1"/>
    <property type="match status" value="1"/>
</dbReference>
<feature type="region of interest" description="Disordered" evidence="11">
    <location>
        <begin position="812"/>
        <end position="837"/>
    </location>
</feature>
<feature type="compositionally biased region" description="Basic and acidic residues" evidence="11">
    <location>
        <begin position="135"/>
        <end position="152"/>
    </location>
</feature>
<comment type="similarity">
    <text evidence="8">Belongs to the protein kinase superfamily. Ser/Thr protein kinase family. GCN2 subfamily.</text>
</comment>
<dbReference type="GO" id="GO:0005524">
    <property type="term" value="F:ATP binding"/>
    <property type="evidence" value="ECO:0007669"/>
    <property type="project" value="UniProtKB-KW"/>
</dbReference>
<feature type="region of interest" description="Disordered" evidence="11">
    <location>
        <begin position="14"/>
        <end position="200"/>
    </location>
</feature>